<sequence>MLDHYSDHEMPDLYSRIEDAKQTITKPKNINTKNYHNIIETVCTDTPEFSWTGWIMFGREGDHKNIRQRLINCEENIKNLVDYVYKFIIMKKVYYNWIRIACRPPKHNHPNDKGGALYNYDNNCFKIEHNIIEQIHIMEIK</sequence>
<evidence type="ECO:0000313" key="1">
    <source>
        <dbReference type="EMBL" id="QHT37281.1"/>
    </source>
</evidence>
<name>A0A6C0F8T9_9ZZZZ</name>
<protein>
    <submittedName>
        <fullName evidence="1">Uncharacterized protein</fullName>
    </submittedName>
</protein>
<proteinExistence type="predicted"/>
<dbReference type="EMBL" id="MN738791">
    <property type="protein sequence ID" value="QHT37281.1"/>
    <property type="molecule type" value="Genomic_DNA"/>
</dbReference>
<dbReference type="AlphaFoldDB" id="A0A6C0F8T9"/>
<accession>A0A6C0F8T9</accession>
<organism evidence="1">
    <name type="scientific">viral metagenome</name>
    <dbReference type="NCBI Taxonomy" id="1070528"/>
    <lineage>
        <taxon>unclassified sequences</taxon>
        <taxon>metagenomes</taxon>
        <taxon>organismal metagenomes</taxon>
    </lineage>
</organism>
<reference evidence="1" key="1">
    <citation type="journal article" date="2020" name="Nature">
        <title>Giant virus diversity and host interactions through global metagenomics.</title>
        <authorList>
            <person name="Schulz F."/>
            <person name="Roux S."/>
            <person name="Paez-Espino D."/>
            <person name="Jungbluth S."/>
            <person name="Walsh D.A."/>
            <person name="Denef V.J."/>
            <person name="McMahon K.D."/>
            <person name="Konstantinidis K.T."/>
            <person name="Eloe-Fadrosh E.A."/>
            <person name="Kyrpides N.C."/>
            <person name="Woyke T."/>
        </authorList>
    </citation>
    <scope>NUCLEOTIDE SEQUENCE</scope>
    <source>
        <strain evidence="1">GVMAG-S-ERX555967-131</strain>
    </source>
</reference>